<evidence type="ECO:0000313" key="3">
    <source>
        <dbReference type="Proteomes" id="UP000730618"/>
    </source>
</evidence>
<comment type="caution">
    <text evidence="2">The sequence shown here is derived from an EMBL/GenBank/DDBJ whole genome shotgun (WGS) entry which is preliminary data.</text>
</comment>
<keyword evidence="3" id="KW-1185">Reference proteome</keyword>
<sequence>MQIKTEIQRSQSSRCFANESRVLTPKQLGRKEAVSNDLTLEDSAPWRDTTTIIGGNRVYDEIAALKRKPGKDIVMFGSRILWNDLLAHGLIDELHLMIVNVVIGGGTPIFIEPIAYNDPKLTLRHFDTRKFEGSENVLVQYKVDYTNQGDH</sequence>
<dbReference type="Proteomes" id="UP000730618">
    <property type="component" value="Unassembled WGS sequence"/>
</dbReference>
<organism evidence="2 3">
    <name type="scientific">Paenibacillus allorhizosphaerae</name>
    <dbReference type="NCBI Taxonomy" id="2849866"/>
    <lineage>
        <taxon>Bacteria</taxon>
        <taxon>Bacillati</taxon>
        <taxon>Bacillota</taxon>
        <taxon>Bacilli</taxon>
        <taxon>Bacillales</taxon>
        <taxon>Paenibacillaceae</taxon>
        <taxon>Paenibacillus</taxon>
    </lineage>
</organism>
<proteinExistence type="predicted"/>
<evidence type="ECO:0000313" key="2">
    <source>
        <dbReference type="EMBL" id="CAG7626091.1"/>
    </source>
</evidence>
<reference evidence="2 3" key="1">
    <citation type="submission" date="2021-06" db="EMBL/GenBank/DDBJ databases">
        <authorList>
            <person name="Criscuolo A."/>
        </authorList>
    </citation>
    <scope>NUCLEOTIDE SEQUENCE [LARGE SCALE GENOMIC DNA]</scope>
    <source>
        <strain evidence="3">CIP 111802</strain>
    </source>
</reference>
<evidence type="ECO:0000259" key="1">
    <source>
        <dbReference type="Pfam" id="PF01872"/>
    </source>
</evidence>
<dbReference type="RefSeq" id="WP_218097574.1">
    <property type="nucleotide sequence ID" value="NZ_CAJVCE010000003.1"/>
</dbReference>
<dbReference type="EMBL" id="CAJVCE010000003">
    <property type="protein sequence ID" value="CAG7626091.1"/>
    <property type="molecule type" value="Genomic_DNA"/>
</dbReference>
<protein>
    <recommendedName>
        <fullName evidence="1">Bacterial bifunctional deaminase-reductase C-terminal domain-containing protein</fullName>
    </recommendedName>
</protein>
<gene>
    <name evidence="2" type="ORF">PAECIP111802_01215</name>
</gene>
<feature type="domain" description="Bacterial bifunctional deaminase-reductase C-terminal" evidence="1">
    <location>
        <begin position="60"/>
        <end position="127"/>
    </location>
</feature>
<accession>A0ABM8VD21</accession>
<name>A0ABM8VD21_9BACL</name>
<dbReference type="InterPro" id="IPR002734">
    <property type="entry name" value="RibDG_C"/>
</dbReference>
<dbReference type="Pfam" id="PF01872">
    <property type="entry name" value="RibD_C"/>
    <property type="match status" value="1"/>
</dbReference>